<evidence type="ECO:0000313" key="4">
    <source>
        <dbReference type="Proteomes" id="UP001200034"/>
    </source>
</evidence>
<sequence>MRFTLALLIALASCLVVARCDDSTPSDSTPSDSTPSDSTPSDSTPSDSTPSDSTPSDSTPSDSTPSDSTPSDSTPSDSTPSDSSSGSDTTEITEEQRLQLLEILRRLKERNQGGRRVVVIRRPRIGVVVNRRPVLVKRVVRRG</sequence>
<feature type="compositionally biased region" description="Low complexity" evidence="1">
    <location>
        <begin position="23"/>
        <end position="90"/>
    </location>
</feature>
<dbReference type="EMBL" id="JAJJHW010002585">
    <property type="protein sequence ID" value="KAH8371010.1"/>
    <property type="molecule type" value="Genomic_DNA"/>
</dbReference>
<keyword evidence="2" id="KW-0732">Signal</keyword>
<keyword evidence="4" id="KW-1185">Reference proteome</keyword>
<dbReference type="AlphaFoldDB" id="A0AAD4K151"/>
<proteinExistence type="predicted"/>
<reference evidence="3" key="1">
    <citation type="journal article" date="2021" name="Mol. Ecol. Resour.">
        <title>Phylogenomic analyses of the genus Drosophila reveals genomic signals of climate adaptation.</title>
        <authorList>
            <person name="Li F."/>
            <person name="Rane R.V."/>
            <person name="Luria V."/>
            <person name="Xiong Z."/>
            <person name="Chen J."/>
            <person name="Li Z."/>
            <person name="Catullo R.A."/>
            <person name="Griffin P.C."/>
            <person name="Schiffer M."/>
            <person name="Pearce S."/>
            <person name="Lee S.F."/>
            <person name="McElroy K."/>
            <person name="Stocker A."/>
            <person name="Shirriffs J."/>
            <person name="Cockerell F."/>
            <person name="Coppin C."/>
            <person name="Sgro C.M."/>
            <person name="Karger A."/>
            <person name="Cain J.W."/>
            <person name="Weber J.A."/>
            <person name="Santpere G."/>
            <person name="Kirschner M.W."/>
            <person name="Hoffmann A.A."/>
            <person name="Oakeshott J.G."/>
            <person name="Zhang G."/>
        </authorList>
    </citation>
    <scope>NUCLEOTIDE SEQUENCE</scope>
    <source>
        <strain evidence="3">BGI-SZ-2011g</strain>
    </source>
</reference>
<organism evidence="3 4">
    <name type="scientific">Drosophila rubida</name>
    <dbReference type="NCBI Taxonomy" id="30044"/>
    <lineage>
        <taxon>Eukaryota</taxon>
        <taxon>Metazoa</taxon>
        <taxon>Ecdysozoa</taxon>
        <taxon>Arthropoda</taxon>
        <taxon>Hexapoda</taxon>
        <taxon>Insecta</taxon>
        <taxon>Pterygota</taxon>
        <taxon>Neoptera</taxon>
        <taxon>Endopterygota</taxon>
        <taxon>Diptera</taxon>
        <taxon>Brachycera</taxon>
        <taxon>Muscomorpha</taxon>
        <taxon>Ephydroidea</taxon>
        <taxon>Drosophilidae</taxon>
        <taxon>Drosophila</taxon>
    </lineage>
</organism>
<protein>
    <submittedName>
        <fullName evidence="3">Uncharacterized protein</fullName>
    </submittedName>
</protein>
<feature type="region of interest" description="Disordered" evidence="1">
    <location>
        <begin position="20"/>
        <end position="94"/>
    </location>
</feature>
<comment type="caution">
    <text evidence="3">The sequence shown here is derived from an EMBL/GenBank/DDBJ whole genome shotgun (WGS) entry which is preliminary data.</text>
</comment>
<accession>A0AAD4K151</accession>
<feature type="chain" id="PRO_5041916233" evidence="2">
    <location>
        <begin position="21"/>
        <end position="143"/>
    </location>
</feature>
<gene>
    <name evidence="3" type="ORF">KR093_005910</name>
</gene>
<evidence type="ECO:0000256" key="2">
    <source>
        <dbReference type="SAM" id="SignalP"/>
    </source>
</evidence>
<feature type="signal peptide" evidence="2">
    <location>
        <begin position="1"/>
        <end position="20"/>
    </location>
</feature>
<name>A0AAD4K151_9MUSC</name>
<dbReference type="Proteomes" id="UP001200034">
    <property type="component" value="Unassembled WGS sequence"/>
</dbReference>
<evidence type="ECO:0000256" key="1">
    <source>
        <dbReference type="SAM" id="MobiDB-lite"/>
    </source>
</evidence>
<evidence type="ECO:0000313" key="3">
    <source>
        <dbReference type="EMBL" id="KAH8371010.1"/>
    </source>
</evidence>